<gene>
    <name evidence="2" type="ORF">SDC9_160183</name>
</gene>
<accession>A0A645FKY7</accession>
<protein>
    <submittedName>
        <fullName evidence="2">Uncharacterized protein</fullName>
    </submittedName>
</protein>
<evidence type="ECO:0000313" key="2">
    <source>
        <dbReference type="EMBL" id="MPN12863.1"/>
    </source>
</evidence>
<sequence>MDDLIGHRHGRRAQRPADHIQNDIVKHAEEQPHSDSRQSRRCRLLAPNGKKERQIEPECNVHHRQQQENHNAGELFGRRRYPDKYQPESHHQEAKGEKHGANHEQR</sequence>
<organism evidence="2">
    <name type="scientific">bioreactor metagenome</name>
    <dbReference type="NCBI Taxonomy" id="1076179"/>
    <lineage>
        <taxon>unclassified sequences</taxon>
        <taxon>metagenomes</taxon>
        <taxon>ecological metagenomes</taxon>
    </lineage>
</organism>
<feature type="compositionally biased region" description="Basic and acidic residues" evidence="1">
    <location>
        <begin position="49"/>
        <end position="67"/>
    </location>
</feature>
<proteinExistence type="predicted"/>
<feature type="region of interest" description="Disordered" evidence="1">
    <location>
        <begin position="1"/>
        <end position="106"/>
    </location>
</feature>
<dbReference type="AlphaFoldDB" id="A0A645FKY7"/>
<feature type="compositionally biased region" description="Basic and acidic residues" evidence="1">
    <location>
        <begin position="76"/>
        <end position="106"/>
    </location>
</feature>
<dbReference type="EMBL" id="VSSQ01059282">
    <property type="protein sequence ID" value="MPN12863.1"/>
    <property type="molecule type" value="Genomic_DNA"/>
</dbReference>
<comment type="caution">
    <text evidence="2">The sequence shown here is derived from an EMBL/GenBank/DDBJ whole genome shotgun (WGS) entry which is preliminary data.</text>
</comment>
<reference evidence="2" key="1">
    <citation type="submission" date="2019-08" db="EMBL/GenBank/DDBJ databases">
        <authorList>
            <person name="Kucharzyk K."/>
            <person name="Murdoch R.W."/>
            <person name="Higgins S."/>
            <person name="Loffler F."/>
        </authorList>
    </citation>
    <scope>NUCLEOTIDE SEQUENCE</scope>
</reference>
<feature type="compositionally biased region" description="Basic and acidic residues" evidence="1">
    <location>
        <begin position="15"/>
        <end position="38"/>
    </location>
</feature>
<evidence type="ECO:0000256" key="1">
    <source>
        <dbReference type="SAM" id="MobiDB-lite"/>
    </source>
</evidence>
<name>A0A645FKY7_9ZZZZ</name>